<name>A0A167GRI0_CALVF</name>
<dbReference type="OrthoDB" id="2522565at2759"/>
<dbReference type="EMBL" id="KV417333">
    <property type="protein sequence ID" value="KZO90833.1"/>
    <property type="molecule type" value="Genomic_DNA"/>
</dbReference>
<proteinExistence type="predicted"/>
<protein>
    <submittedName>
        <fullName evidence="1">Uncharacterized protein</fullName>
    </submittedName>
</protein>
<dbReference type="AlphaFoldDB" id="A0A167GRI0"/>
<gene>
    <name evidence="1" type="ORF">CALVIDRAFT_568711</name>
</gene>
<evidence type="ECO:0000313" key="1">
    <source>
        <dbReference type="EMBL" id="KZO90833.1"/>
    </source>
</evidence>
<reference evidence="1 2" key="1">
    <citation type="journal article" date="2016" name="Mol. Biol. Evol.">
        <title>Comparative Genomics of Early-Diverging Mushroom-Forming Fungi Provides Insights into the Origins of Lignocellulose Decay Capabilities.</title>
        <authorList>
            <person name="Nagy L.G."/>
            <person name="Riley R."/>
            <person name="Tritt A."/>
            <person name="Adam C."/>
            <person name="Daum C."/>
            <person name="Floudas D."/>
            <person name="Sun H."/>
            <person name="Yadav J.S."/>
            <person name="Pangilinan J."/>
            <person name="Larsson K.H."/>
            <person name="Matsuura K."/>
            <person name="Barry K."/>
            <person name="Labutti K."/>
            <person name="Kuo R."/>
            <person name="Ohm R.A."/>
            <person name="Bhattacharya S.S."/>
            <person name="Shirouzu T."/>
            <person name="Yoshinaga Y."/>
            <person name="Martin F.M."/>
            <person name="Grigoriev I.V."/>
            <person name="Hibbett D.S."/>
        </authorList>
    </citation>
    <scope>NUCLEOTIDE SEQUENCE [LARGE SCALE GENOMIC DNA]</scope>
    <source>
        <strain evidence="1 2">TUFC12733</strain>
    </source>
</reference>
<evidence type="ECO:0000313" key="2">
    <source>
        <dbReference type="Proteomes" id="UP000076738"/>
    </source>
</evidence>
<dbReference type="Proteomes" id="UP000076738">
    <property type="component" value="Unassembled WGS sequence"/>
</dbReference>
<keyword evidence="2" id="KW-1185">Reference proteome</keyword>
<sequence>MHRKAMHLSLLRIFSMRPLRRVLLPLAAAFSLFLVHQISIQRGWELHHTVGQWSVDRWEKPHQWGLPSTRPFLSPSSPKLKQPSQEEVLASLSQLNRYREDLPFSTPLRSSTSLSSAWGTTDVEMMELGMDLWTIALDTRMLERGDGTEKSFNPALLKLPSGLEWDFALVARGTSRRHPEMEKMNRKLPIEQGLIAFGANMSSSYRLHQVSPAFYLPLPSKPTTNCKGSSHVFGAEDPRIWWSDANVPMLSYTQIATDPSLCRAIAWIPDLRAVWPKLDRVLKRSLLVPPQLPTSNKDGAVQLAKVNAHSIEKNWMSFYPGALPDPTQAPAFHYQLDPQMALQQAADQPFDGERLRFEPMWNEPPEQSDVCTKYHQFPWRAAHQSFPLQRLTLCPRGTCIPDETNTVFLSMGQRQTFRKKGKATQYGRFVMTWNVTSPFEFVSMHPEFHFAGTDDEGIVYAISSVFLPTTTTESDPHQPPLNLGHGFIDDNAMIGLGIADRYMSTIVIPVGDLLSGGKLCRDAFQLE</sequence>
<organism evidence="1 2">
    <name type="scientific">Calocera viscosa (strain TUFC12733)</name>
    <dbReference type="NCBI Taxonomy" id="1330018"/>
    <lineage>
        <taxon>Eukaryota</taxon>
        <taxon>Fungi</taxon>
        <taxon>Dikarya</taxon>
        <taxon>Basidiomycota</taxon>
        <taxon>Agaricomycotina</taxon>
        <taxon>Dacrymycetes</taxon>
        <taxon>Dacrymycetales</taxon>
        <taxon>Dacrymycetaceae</taxon>
        <taxon>Calocera</taxon>
    </lineage>
</organism>
<accession>A0A167GRI0</accession>